<feature type="chain" id="PRO_5046181480" description="DUF4350 domain-containing protein" evidence="2">
    <location>
        <begin position="28"/>
        <end position="439"/>
    </location>
</feature>
<feature type="compositionally biased region" description="Acidic residues" evidence="1">
    <location>
        <begin position="234"/>
        <end position="247"/>
    </location>
</feature>
<feature type="compositionally biased region" description="Gly residues" evidence="1">
    <location>
        <begin position="250"/>
        <end position="274"/>
    </location>
</feature>
<comment type="caution">
    <text evidence="4">The sequence shown here is derived from an EMBL/GenBank/DDBJ whole genome shotgun (WGS) entry which is preliminary data.</text>
</comment>
<evidence type="ECO:0000259" key="3">
    <source>
        <dbReference type="Pfam" id="PF14258"/>
    </source>
</evidence>
<dbReference type="EMBL" id="BSDI01000004">
    <property type="protein sequence ID" value="GLH95869.1"/>
    <property type="molecule type" value="Genomic_DNA"/>
</dbReference>
<keyword evidence="5" id="KW-1185">Reference proteome</keyword>
<evidence type="ECO:0000256" key="2">
    <source>
        <dbReference type="SAM" id="SignalP"/>
    </source>
</evidence>
<dbReference type="Proteomes" id="UP001144280">
    <property type="component" value="Unassembled WGS sequence"/>
</dbReference>
<protein>
    <recommendedName>
        <fullName evidence="3">DUF4350 domain-containing protein</fullName>
    </recommendedName>
</protein>
<reference evidence="4" key="1">
    <citation type="submission" date="2022-12" db="EMBL/GenBank/DDBJ databases">
        <title>New Phytohabitans aurantiacus sp. RD004123 nov., an actinomycete isolated from soil.</title>
        <authorList>
            <person name="Triningsih D.W."/>
            <person name="Harunari E."/>
            <person name="Igarashi Y."/>
        </authorList>
    </citation>
    <scope>NUCLEOTIDE SEQUENCE</scope>
    <source>
        <strain evidence="4">RD004123</strain>
    </source>
</reference>
<proteinExistence type="predicted"/>
<name>A0ABQ5QNQ5_9ACTN</name>
<accession>A0ABQ5QNQ5</accession>
<dbReference type="InterPro" id="IPR025646">
    <property type="entry name" value="DUF4350"/>
</dbReference>
<feature type="signal peptide" evidence="2">
    <location>
        <begin position="1"/>
        <end position="27"/>
    </location>
</feature>
<organism evidence="4 5">
    <name type="scientific">Phytohabitans aurantiacus</name>
    <dbReference type="NCBI Taxonomy" id="3016789"/>
    <lineage>
        <taxon>Bacteria</taxon>
        <taxon>Bacillati</taxon>
        <taxon>Actinomycetota</taxon>
        <taxon>Actinomycetes</taxon>
        <taxon>Micromonosporales</taxon>
        <taxon>Micromonosporaceae</taxon>
    </lineage>
</organism>
<feature type="region of interest" description="Disordered" evidence="1">
    <location>
        <begin position="223"/>
        <end position="288"/>
    </location>
</feature>
<evidence type="ECO:0000313" key="4">
    <source>
        <dbReference type="EMBL" id="GLH95869.1"/>
    </source>
</evidence>
<dbReference type="Pfam" id="PF14258">
    <property type="entry name" value="DUF4350"/>
    <property type="match status" value="1"/>
</dbReference>
<gene>
    <name evidence="4" type="ORF">Pa4123_11410</name>
</gene>
<keyword evidence="2" id="KW-0732">Signal</keyword>
<sequence length="439" mass="46348">MRMRWLRMAVPLGIAALLLTVTGITYAVEQPDPTDADFLSPASEAPIGGRALADALRAEGVDVHRTTSTLDAIGAAYEGDATLFVPVPGVSHPDYLRMLESLPASTRIVLVDPPARTLDTIAAPVAATGRRWAAKATEPGCALDEARRAGTAAALRQRYEADGERCYDAGLVRTRWSAAELVVIGANEPFRNDRAGEHGNRALAVGLLATKSTVVWLDLHELEEPPAQPVDPPGSEEPERESSEDPSGEGVVGGDPGSGESGEGRSGNGSGQSEGDGDNGAAPPSEGRNPLWDAFPDWFWAILVQLALAALVVAVWRARRLGPPVSEPLPATVRGAETVLGRGRLYRRAKARGPTADILREAARQRTAALLRLEPDDDGEALASAIAAHTGRPRDDVDDLLYGASPETDEELVALAADLDALAHEVGAPPVRTDEGEQR</sequence>
<evidence type="ECO:0000313" key="5">
    <source>
        <dbReference type="Proteomes" id="UP001144280"/>
    </source>
</evidence>
<evidence type="ECO:0000256" key="1">
    <source>
        <dbReference type="SAM" id="MobiDB-lite"/>
    </source>
</evidence>
<feature type="domain" description="DUF4350" evidence="3">
    <location>
        <begin position="42"/>
        <end position="208"/>
    </location>
</feature>